<organism evidence="9 10">
    <name type="scientific">Cyclocybe aegerita</name>
    <name type="common">Black poplar mushroom</name>
    <name type="synonym">Agrocybe aegerita</name>
    <dbReference type="NCBI Taxonomy" id="1973307"/>
    <lineage>
        <taxon>Eukaryota</taxon>
        <taxon>Fungi</taxon>
        <taxon>Dikarya</taxon>
        <taxon>Basidiomycota</taxon>
        <taxon>Agaricomycotina</taxon>
        <taxon>Agaricomycetes</taxon>
        <taxon>Agaricomycetidae</taxon>
        <taxon>Agaricales</taxon>
        <taxon>Agaricineae</taxon>
        <taxon>Bolbitiaceae</taxon>
        <taxon>Cyclocybe</taxon>
    </lineage>
</organism>
<dbReference type="Gene3D" id="3.40.50.150">
    <property type="entry name" value="Vaccinia Virus protein VP39"/>
    <property type="match status" value="1"/>
</dbReference>
<dbReference type="GO" id="GO:0008650">
    <property type="term" value="F:rRNA (uridine-2'-O-)-methyltransferase activity"/>
    <property type="evidence" value="ECO:0007669"/>
    <property type="project" value="TreeGrafter"/>
</dbReference>
<evidence type="ECO:0000256" key="3">
    <source>
        <dbReference type="ARBA" id="ARBA00022603"/>
    </source>
</evidence>
<evidence type="ECO:0000256" key="5">
    <source>
        <dbReference type="ARBA" id="ARBA00022691"/>
    </source>
</evidence>
<evidence type="ECO:0000256" key="6">
    <source>
        <dbReference type="ARBA" id="ARBA00041184"/>
    </source>
</evidence>
<proteinExistence type="inferred from homology"/>
<dbReference type="PANTHER" id="PTHR10920:SF18">
    <property type="entry name" value="RRNA METHYLTRANSFERASE 2, MITOCHONDRIAL"/>
    <property type="match status" value="1"/>
</dbReference>
<evidence type="ECO:0000313" key="9">
    <source>
        <dbReference type="EMBL" id="CAA7263805.1"/>
    </source>
</evidence>
<dbReference type="InterPro" id="IPR050082">
    <property type="entry name" value="RNA_methyltr_RlmE"/>
</dbReference>
<evidence type="ECO:0000256" key="2">
    <source>
        <dbReference type="ARBA" id="ARBA00022552"/>
    </source>
</evidence>
<evidence type="ECO:0000259" key="8">
    <source>
        <dbReference type="Pfam" id="PF01728"/>
    </source>
</evidence>
<feature type="compositionally biased region" description="Basic and acidic residues" evidence="7">
    <location>
        <begin position="1"/>
        <end position="10"/>
    </location>
</feature>
<dbReference type="SUPFAM" id="SSF53335">
    <property type="entry name" value="S-adenosyl-L-methionine-dependent methyltransferases"/>
    <property type="match status" value="1"/>
</dbReference>
<evidence type="ECO:0000313" key="10">
    <source>
        <dbReference type="Proteomes" id="UP000467700"/>
    </source>
</evidence>
<dbReference type="Proteomes" id="UP000467700">
    <property type="component" value="Unassembled WGS sequence"/>
</dbReference>
<dbReference type="PANTHER" id="PTHR10920">
    <property type="entry name" value="RIBOSOMAL RNA METHYLTRANSFERASE"/>
    <property type="match status" value="1"/>
</dbReference>
<comment type="similarity">
    <text evidence="1">Belongs to the class I-like SAM-binding methyltransferase superfamily. RNA methyltransferase RlmE family.</text>
</comment>
<dbReference type="InterPro" id="IPR029063">
    <property type="entry name" value="SAM-dependent_MTases_sf"/>
</dbReference>
<dbReference type="EMBL" id="CACVBS010000041">
    <property type="protein sequence ID" value="CAA7263805.1"/>
    <property type="molecule type" value="Genomic_DNA"/>
</dbReference>
<comment type="caution">
    <text evidence="9">The sequence shown here is derived from an EMBL/GenBank/DDBJ whole genome shotgun (WGS) entry which is preliminary data.</text>
</comment>
<feature type="region of interest" description="Disordered" evidence="7">
    <location>
        <begin position="1"/>
        <end position="53"/>
    </location>
</feature>
<keyword evidence="5" id="KW-0949">S-adenosyl-L-methionine</keyword>
<name>A0A8S0VRK6_CYCAE</name>
<keyword evidence="3" id="KW-0489">Methyltransferase</keyword>
<evidence type="ECO:0000256" key="1">
    <source>
        <dbReference type="ARBA" id="ARBA00009258"/>
    </source>
</evidence>
<evidence type="ECO:0000256" key="4">
    <source>
        <dbReference type="ARBA" id="ARBA00022679"/>
    </source>
</evidence>
<feature type="compositionally biased region" description="Polar residues" evidence="7">
    <location>
        <begin position="25"/>
        <end position="53"/>
    </location>
</feature>
<sequence>MATEEQERGNPHLPPLFFKPDIMHATTTDPAPSEPAVSSPTVDTESNDFSTSKPLRTGHGIVIAIDTKKIQSIRGVQTVRADWTLPETSTLVEGLLAGVNKQGKADVILSDCTVQTYEEFVEDPVPTILHCKKLFEFARRHLLSGRTVGQPRGGVLLFKAFQHPRMFRFRMEYLKPNFGSVYFIQAQSSRLHEHEGYFLCQGWDLKKVLYS</sequence>
<feature type="domain" description="Ribosomal RNA methyltransferase FtsJ" evidence="8">
    <location>
        <begin position="56"/>
        <end position="202"/>
    </location>
</feature>
<gene>
    <name evidence="9" type="ORF">AAE3_LOCUS5961</name>
</gene>
<dbReference type="Pfam" id="PF01728">
    <property type="entry name" value="FtsJ"/>
    <property type="match status" value="1"/>
</dbReference>
<dbReference type="InterPro" id="IPR002877">
    <property type="entry name" value="RNA_MeTrfase_FtsJ_dom"/>
</dbReference>
<keyword evidence="2" id="KW-0698">rRNA processing</keyword>
<protein>
    <recommendedName>
        <fullName evidence="6">rRNA methyltransferase 2, mitochondrial</fullName>
    </recommendedName>
</protein>
<keyword evidence="4" id="KW-0808">Transferase</keyword>
<dbReference type="GO" id="GO:0005739">
    <property type="term" value="C:mitochondrion"/>
    <property type="evidence" value="ECO:0007669"/>
    <property type="project" value="TreeGrafter"/>
</dbReference>
<dbReference type="OrthoDB" id="20105at2759"/>
<accession>A0A8S0VRK6</accession>
<evidence type="ECO:0000256" key="7">
    <source>
        <dbReference type="SAM" id="MobiDB-lite"/>
    </source>
</evidence>
<reference evidence="9 10" key="1">
    <citation type="submission" date="2020-01" db="EMBL/GenBank/DDBJ databases">
        <authorList>
            <person name="Gupta K D."/>
        </authorList>
    </citation>
    <scope>NUCLEOTIDE SEQUENCE [LARGE SCALE GENOMIC DNA]</scope>
</reference>
<dbReference type="AlphaFoldDB" id="A0A8S0VRK6"/>
<keyword evidence="10" id="KW-1185">Reference proteome</keyword>